<dbReference type="AlphaFoldDB" id="A0A0E4C8J8"/>
<gene>
    <name evidence="3" type="ORF">1317</name>
</gene>
<evidence type="ECO:0000256" key="1">
    <source>
        <dbReference type="SAM" id="MobiDB-lite"/>
    </source>
</evidence>
<dbReference type="RefSeq" id="WP_052729643.1">
    <property type="nucleotide sequence ID" value="NZ_CGIH01000026.1"/>
</dbReference>
<keyword evidence="2" id="KW-1133">Transmembrane helix</keyword>
<organism evidence="3 4">
    <name type="scientific">Syntrophomonas zehnderi OL-4</name>
    <dbReference type="NCBI Taxonomy" id="690567"/>
    <lineage>
        <taxon>Bacteria</taxon>
        <taxon>Bacillati</taxon>
        <taxon>Bacillota</taxon>
        <taxon>Clostridia</taxon>
        <taxon>Eubacteriales</taxon>
        <taxon>Syntrophomonadaceae</taxon>
        <taxon>Syntrophomonas</taxon>
    </lineage>
</organism>
<dbReference type="Proteomes" id="UP000045545">
    <property type="component" value="Unassembled WGS sequence"/>
</dbReference>
<sequence length="182" mass="20419">MRIDLNKLKRLAIITAIVVIPIICVNLINVSLTKNSQPVNQEASNPNPVANTSIKKTKPQENVSIGFFAEFRMERERVRSKQIELLREIANNQTNTQKVRDAAAMRLVQVADTVEKEMQAETLIRSKGYQDCAVIVKNDQATIVLPVRSLDEAHISEITGLTSLTTGLPKNRITIAPRENYR</sequence>
<dbReference type="InterPro" id="IPR038503">
    <property type="entry name" value="SpoIIIAH_sf"/>
</dbReference>
<feature type="region of interest" description="Disordered" evidence="1">
    <location>
        <begin position="37"/>
        <end position="56"/>
    </location>
</feature>
<feature type="compositionally biased region" description="Polar residues" evidence="1">
    <location>
        <begin position="37"/>
        <end position="54"/>
    </location>
</feature>
<dbReference type="EMBL" id="CGIH01000026">
    <property type="protein sequence ID" value="CFX49254.1"/>
    <property type="molecule type" value="Genomic_DNA"/>
</dbReference>
<evidence type="ECO:0000313" key="4">
    <source>
        <dbReference type="Proteomes" id="UP000045545"/>
    </source>
</evidence>
<dbReference type="Gene3D" id="1.10.287.4300">
    <property type="entry name" value="Stage III sporulation protein AH-like"/>
    <property type="match status" value="1"/>
</dbReference>
<reference evidence="3 4" key="1">
    <citation type="submission" date="2015-03" db="EMBL/GenBank/DDBJ databases">
        <authorList>
            <person name="Murphy D."/>
        </authorList>
    </citation>
    <scope>NUCLEOTIDE SEQUENCE [LARGE SCALE GENOMIC DNA]</scope>
    <source>
        <strain evidence="3 4">OL-4</strain>
    </source>
</reference>
<feature type="transmembrane region" description="Helical" evidence="2">
    <location>
        <begin position="12"/>
        <end position="32"/>
    </location>
</feature>
<dbReference type="OrthoDB" id="1680784at2"/>
<evidence type="ECO:0000256" key="2">
    <source>
        <dbReference type="SAM" id="Phobius"/>
    </source>
</evidence>
<keyword evidence="2" id="KW-0472">Membrane</keyword>
<proteinExistence type="predicted"/>
<dbReference type="Pfam" id="PF12685">
    <property type="entry name" value="SpoIIIAH"/>
    <property type="match status" value="1"/>
</dbReference>
<accession>A0A0E4C8J8</accession>
<protein>
    <submittedName>
        <fullName evidence="3">Stage III sporulation protein AH-like</fullName>
    </submittedName>
</protein>
<name>A0A0E4C8J8_9FIRM</name>
<keyword evidence="4" id="KW-1185">Reference proteome</keyword>
<keyword evidence="2" id="KW-0812">Transmembrane</keyword>
<dbReference type="STRING" id="690567.1317"/>
<dbReference type="InterPro" id="IPR024232">
    <property type="entry name" value="SpoIIIAH"/>
</dbReference>
<evidence type="ECO:0000313" key="3">
    <source>
        <dbReference type="EMBL" id="CFX49254.1"/>
    </source>
</evidence>